<dbReference type="Pfam" id="PF01609">
    <property type="entry name" value="DDE_Tnp_1"/>
    <property type="match status" value="1"/>
</dbReference>
<dbReference type="AlphaFoldDB" id="A0A8J2BR19"/>
<gene>
    <name evidence="2" type="ORF">MPNT_80067</name>
</gene>
<protein>
    <recommendedName>
        <fullName evidence="1">Transposase IS4-like domain-containing protein</fullName>
    </recommendedName>
</protein>
<comment type="caution">
    <text evidence="2">The sequence shown here is derived from an EMBL/GenBank/DDBJ whole genome shotgun (WGS) entry which is preliminary data.</text>
</comment>
<accession>A0A8J2BR19</accession>
<dbReference type="RefSeq" id="WP_214096510.1">
    <property type="nucleotide sequence ID" value="NZ_CAJNOB010000070.1"/>
</dbReference>
<proteinExistence type="predicted"/>
<dbReference type="GO" id="GO:0004803">
    <property type="term" value="F:transposase activity"/>
    <property type="evidence" value="ECO:0007669"/>
    <property type="project" value="InterPro"/>
</dbReference>
<evidence type="ECO:0000313" key="3">
    <source>
        <dbReference type="Proteomes" id="UP000663859"/>
    </source>
</evidence>
<name>A0A8J2BR19_9BACT</name>
<keyword evidence="3" id="KW-1185">Reference proteome</keyword>
<dbReference type="GO" id="GO:0006313">
    <property type="term" value="P:DNA transposition"/>
    <property type="evidence" value="ECO:0007669"/>
    <property type="project" value="InterPro"/>
</dbReference>
<dbReference type="GO" id="GO:0003677">
    <property type="term" value="F:DNA binding"/>
    <property type="evidence" value="ECO:0007669"/>
    <property type="project" value="InterPro"/>
</dbReference>
<dbReference type="EMBL" id="CAJNOB010000070">
    <property type="protein sequence ID" value="CAF0705014.1"/>
    <property type="molecule type" value="Genomic_DNA"/>
</dbReference>
<feature type="domain" description="Transposase IS4-like" evidence="1">
    <location>
        <begin position="28"/>
        <end position="120"/>
    </location>
</feature>
<dbReference type="Proteomes" id="UP000663859">
    <property type="component" value="Unassembled WGS sequence"/>
</dbReference>
<sequence length="135" mass="15440">MRDLFCLKPERVFYDVSSCYFDGEGPEGLARYGQARDQREGNRQILLGVVMVNGWPIAHHVFRGNRHDVETVRPIVADLQKRFGLRRIIFVGDRGMVSTATLGFLWSQGQGFLVGLRRRRSPEVLEYIRKAQSGS</sequence>
<evidence type="ECO:0000259" key="1">
    <source>
        <dbReference type="Pfam" id="PF01609"/>
    </source>
</evidence>
<reference evidence="2" key="1">
    <citation type="submission" date="2021-02" db="EMBL/GenBank/DDBJ databases">
        <authorList>
            <person name="Cremers G."/>
            <person name="Picone N."/>
        </authorList>
    </citation>
    <scope>NUCLEOTIDE SEQUENCE</scope>
    <source>
        <strain evidence="2">PQ17</strain>
    </source>
</reference>
<dbReference type="InterPro" id="IPR002559">
    <property type="entry name" value="Transposase_11"/>
</dbReference>
<organism evidence="2 3">
    <name type="scientific">Candidatus Methylacidithermus pantelleriae</name>
    <dbReference type="NCBI Taxonomy" id="2744239"/>
    <lineage>
        <taxon>Bacteria</taxon>
        <taxon>Pseudomonadati</taxon>
        <taxon>Verrucomicrobiota</taxon>
        <taxon>Methylacidiphilae</taxon>
        <taxon>Methylacidiphilales</taxon>
        <taxon>Methylacidiphilaceae</taxon>
        <taxon>Candidatus Methylacidithermus</taxon>
    </lineage>
</organism>
<evidence type="ECO:0000313" key="2">
    <source>
        <dbReference type="EMBL" id="CAF0705014.1"/>
    </source>
</evidence>